<dbReference type="AlphaFoldDB" id="A0A8H3W567"/>
<keyword evidence="2" id="KW-1185">Reference proteome</keyword>
<evidence type="ECO:0000313" key="2">
    <source>
        <dbReference type="Proteomes" id="UP000434172"/>
    </source>
</evidence>
<name>A0A8H3W567_9PEZI</name>
<organism evidence="1 2">
    <name type="scientific">Colletotrichum asianum</name>
    <dbReference type="NCBI Taxonomy" id="702518"/>
    <lineage>
        <taxon>Eukaryota</taxon>
        <taxon>Fungi</taxon>
        <taxon>Dikarya</taxon>
        <taxon>Ascomycota</taxon>
        <taxon>Pezizomycotina</taxon>
        <taxon>Sordariomycetes</taxon>
        <taxon>Hypocreomycetidae</taxon>
        <taxon>Glomerellales</taxon>
        <taxon>Glomerellaceae</taxon>
        <taxon>Colletotrichum</taxon>
        <taxon>Colletotrichum gloeosporioides species complex</taxon>
    </lineage>
</organism>
<reference evidence="1 2" key="1">
    <citation type="submission" date="2019-12" db="EMBL/GenBank/DDBJ databases">
        <title>A genome sequence resource for the geographically widespread anthracnose pathogen Colletotrichum asianum.</title>
        <authorList>
            <person name="Meng Y."/>
        </authorList>
    </citation>
    <scope>NUCLEOTIDE SEQUENCE [LARGE SCALE GENOMIC DNA]</scope>
    <source>
        <strain evidence="1 2">ICMP 18580</strain>
    </source>
</reference>
<dbReference type="EMBL" id="WOWK01000110">
    <property type="protein sequence ID" value="KAF0318422.1"/>
    <property type="molecule type" value="Genomic_DNA"/>
</dbReference>
<comment type="caution">
    <text evidence="1">The sequence shown here is derived from an EMBL/GenBank/DDBJ whole genome shotgun (WGS) entry which is preliminary data.</text>
</comment>
<evidence type="ECO:0000313" key="1">
    <source>
        <dbReference type="EMBL" id="KAF0318422.1"/>
    </source>
</evidence>
<gene>
    <name evidence="1" type="ORF">GQ607_014340</name>
</gene>
<protein>
    <submittedName>
        <fullName evidence="1">Uncharacterized protein</fullName>
    </submittedName>
</protein>
<dbReference type="Proteomes" id="UP000434172">
    <property type="component" value="Unassembled WGS sequence"/>
</dbReference>
<sequence length="83" mass="9672">MMAWEGRLLLEWTTATYFCHRYMVLFCVVSTWMGVLTRLVEGVKRYSLQLLVVGEGTGRKRRVRDTRGQFKASCSCEDMIGRM</sequence>
<proteinExistence type="predicted"/>
<accession>A0A8H3W567</accession>